<accession>A0AAV7P9Z6</accession>
<feature type="region of interest" description="Disordered" evidence="1">
    <location>
        <begin position="1"/>
        <end position="42"/>
    </location>
</feature>
<organism evidence="2 3">
    <name type="scientific">Pleurodeles waltl</name>
    <name type="common">Iberian ribbed newt</name>
    <dbReference type="NCBI Taxonomy" id="8319"/>
    <lineage>
        <taxon>Eukaryota</taxon>
        <taxon>Metazoa</taxon>
        <taxon>Chordata</taxon>
        <taxon>Craniata</taxon>
        <taxon>Vertebrata</taxon>
        <taxon>Euteleostomi</taxon>
        <taxon>Amphibia</taxon>
        <taxon>Batrachia</taxon>
        <taxon>Caudata</taxon>
        <taxon>Salamandroidea</taxon>
        <taxon>Salamandridae</taxon>
        <taxon>Pleurodelinae</taxon>
        <taxon>Pleurodeles</taxon>
    </lineage>
</organism>
<gene>
    <name evidence="2" type="ORF">NDU88_002747</name>
</gene>
<dbReference type="EMBL" id="JANPWB010000011">
    <property type="protein sequence ID" value="KAJ1124286.1"/>
    <property type="molecule type" value="Genomic_DNA"/>
</dbReference>
<dbReference type="AlphaFoldDB" id="A0AAV7P9Z6"/>
<feature type="region of interest" description="Disordered" evidence="1">
    <location>
        <begin position="60"/>
        <end position="263"/>
    </location>
</feature>
<proteinExistence type="predicted"/>
<evidence type="ECO:0000313" key="3">
    <source>
        <dbReference type="Proteomes" id="UP001066276"/>
    </source>
</evidence>
<evidence type="ECO:0000313" key="2">
    <source>
        <dbReference type="EMBL" id="KAJ1124286.1"/>
    </source>
</evidence>
<sequence length="263" mass="26660">MGGHSPLEQEDGGGPAGDGLPTWEVCPLLHDPPDVPDPGSGLSGVGWAFEGITAATRGFQSSTSATTSPGTVVPAVTGSWSAPSSRAASVPSSQTTDSPPPQKYKKLATAGWEKGNTSGTKGSPRSAVGSGKTAAPPSKVGKGHRKKGKSPQTCTADKTANSTAAKDTAAASTLQRTLPPPAPLHRTTPPPAPLPRTPPPLAPLSRTPPPPPPAPLPRTPPPPAPLHRTPPPPAPLHRTPPPPAPLHRTPPPPAPQANECRKL</sequence>
<feature type="compositionally biased region" description="Polar residues" evidence="1">
    <location>
        <begin position="60"/>
        <end position="70"/>
    </location>
</feature>
<keyword evidence="3" id="KW-1185">Reference proteome</keyword>
<comment type="caution">
    <text evidence="2">The sequence shown here is derived from an EMBL/GenBank/DDBJ whole genome shotgun (WGS) entry which is preliminary data.</text>
</comment>
<feature type="compositionally biased region" description="Low complexity" evidence="1">
    <location>
        <begin position="155"/>
        <end position="177"/>
    </location>
</feature>
<name>A0AAV7P9Z6_PLEWA</name>
<protein>
    <submittedName>
        <fullName evidence="2">Uncharacterized protein</fullName>
    </submittedName>
</protein>
<reference evidence="2" key="1">
    <citation type="journal article" date="2022" name="bioRxiv">
        <title>Sequencing and chromosome-scale assembly of the giantPleurodeles waltlgenome.</title>
        <authorList>
            <person name="Brown T."/>
            <person name="Elewa A."/>
            <person name="Iarovenko S."/>
            <person name="Subramanian E."/>
            <person name="Araus A.J."/>
            <person name="Petzold A."/>
            <person name="Susuki M."/>
            <person name="Suzuki K.-i.T."/>
            <person name="Hayashi T."/>
            <person name="Toyoda A."/>
            <person name="Oliveira C."/>
            <person name="Osipova E."/>
            <person name="Leigh N.D."/>
            <person name="Simon A."/>
            <person name="Yun M.H."/>
        </authorList>
    </citation>
    <scope>NUCLEOTIDE SEQUENCE</scope>
    <source>
        <strain evidence="2">20211129_DDA</strain>
        <tissue evidence="2">Liver</tissue>
    </source>
</reference>
<feature type="compositionally biased region" description="Pro residues" evidence="1">
    <location>
        <begin position="178"/>
        <end position="255"/>
    </location>
</feature>
<evidence type="ECO:0000256" key="1">
    <source>
        <dbReference type="SAM" id="MobiDB-lite"/>
    </source>
</evidence>
<dbReference type="Proteomes" id="UP001066276">
    <property type="component" value="Chromosome 7"/>
</dbReference>
<feature type="compositionally biased region" description="Low complexity" evidence="1">
    <location>
        <begin position="79"/>
        <end position="97"/>
    </location>
</feature>